<proteinExistence type="predicted"/>
<comment type="caution">
    <text evidence="1">The sequence shown here is derived from an EMBL/GenBank/DDBJ whole genome shotgun (WGS) entry which is preliminary data.</text>
</comment>
<sequence length="39" mass="4532">MPNGGACKRWTGWQQYKARWETIIFVGQRAVLLNVRCGH</sequence>
<dbReference type="EMBL" id="ADNS01000027">
    <property type="protein sequence ID" value="EFG80593.1"/>
    <property type="molecule type" value="Genomic_DNA"/>
</dbReference>
<keyword evidence="2" id="KW-1185">Reference proteome</keyword>
<evidence type="ECO:0000313" key="2">
    <source>
        <dbReference type="Proteomes" id="UP000006015"/>
    </source>
</evidence>
<organism evidence="1 2">
    <name type="scientific">Corynebacterium ammoniagenes DSM 20306</name>
    <dbReference type="NCBI Taxonomy" id="649754"/>
    <lineage>
        <taxon>Bacteria</taxon>
        <taxon>Bacillati</taxon>
        <taxon>Actinomycetota</taxon>
        <taxon>Actinomycetes</taxon>
        <taxon>Mycobacteriales</taxon>
        <taxon>Corynebacteriaceae</taxon>
        <taxon>Corynebacterium</taxon>
    </lineage>
</organism>
<name>A0ABP2IAJ8_CORAM</name>
<evidence type="ECO:0000313" key="1">
    <source>
        <dbReference type="EMBL" id="EFG80593.1"/>
    </source>
</evidence>
<protein>
    <submittedName>
        <fullName evidence="1">Uncharacterized protein</fullName>
    </submittedName>
</protein>
<accession>A0ABP2IAJ8</accession>
<reference evidence="1 2" key="1">
    <citation type="submission" date="2010-04" db="EMBL/GenBank/DDBJ databases">
        <authorList>
            <person name="Weinstock G."/>
            <person name="Sodergren E."/>
            <person name="Clifton S."/>
            <person name="Fulton L."/>
            <person name="Fulton B."/>
            <person name="Courtney L."/>
            <person name="Fronick C."/>
            <person name="Harrison M."/>
            <person name="Strong C."/>
            <person name="Farmer C."/>
            <person name="Delahaunty K."/>
            <person name="Markovic C."/>
            <person name="Hall O."/>
            <person name="Minx P."/>
            <person name="Tomlinson C."/>
            <person name="Mitreva M."/>
            <person name="Hou S."/>
            <person name="Wollam A."/>
            <person name="Pepin K.H."/>
            <person name="Johnson M."/>
            <person name="Bhonagiri V."/>
            <person name="Zhang X."/>
            <person name="Suruliraj S."/>
            <person name="Warren W."/>
            <person name="Chinwalla A."/>
            <person name="Mardis E.R."/>
            <person name="Wilson R.K."/>
        </authorList>
    </citation>
    <scope>NUCLEOTIDE SEQUENCE [LARGE SCALE GENOMIC DNA]</scope>
    <source>
        <strain evidence="1 2">DSM 20306</strain>
    </source>
</reference>
<gene>
    <name evidence="1" type="ORF">HMPREF0281_01957</name>
</gene>
<dbReference type="Proteomes" id="UP000006015">
    <property type="component" value="Unassembled WGS sequence"/>
</dbReference>